<evidence type="ECO:0000313" key="9">
    <source>
        <dbReference type="EMBL" id="MFC0212345.1"/>
    </source>
</evidence>
<dbReference type="Pfam" id="PF00005">
    <property type="entry name" value="ABC_tran"/>
    <property type="match status" value="1"/>
</dbReference>
<keyword evidence="3" id="KW-0547">Nucleotide-binding</keyword>
<evidence type="ECO:0000256" key="6">
    <source>
        <dbReference type="ARBA" id="ARBA00022967"/>
    </source>
</evidence>
<reference evidence="9 10" key="1">
    <citation type="submission" date="2024-09" db="EMBL/GenBank/DDBJ databases">
        <authorList>
            <person name="Sun Q."/>
            <person name="Mori K."/>
        </authorList>
    </citation>
    <scope>NUCLEOTIDE SEQUENCE [LARGE SCALE GENOMIC DNA]</scope>
    <source>
        <strain evidence="9 10">CCM 7759</strain>
    </source>
</reference>
<dbReference type="SUPFAM" id="SSF52540">
    <property type="entry name" value="P-loop containing nucleoside triphosphate hydrolases"/>
    <property type="match status" value="1"/>
</dbReference>
<evidence type="ECO:0000256" key="3">
    <source>
        <dbReference type="ARBA" id="ARBA00022741"/>
    </source>
</evidence>
<evidence type="ECO:0000256" key="4">
    <source>
        <dbReference type="ARBA" id="ARBA00022840"/>
    </source>
</evidence>
<dbReference type="InterPro" id="IPR012693">
    <property type="entry name" value="ABC_transpr_PhnC"/>
</dbReference>
<dbReference type="PANTHER" id="PTHR43166">
    <property type="entry name" value="AMINO ACID IMPORT ATP-BINDING PROTEIN"/>
    <property type="match status" value="1"/>
</dbReference>
<evidence type="ECO:0000259" key="8">
    <source>
        <dbReference type="PROSITE" id="PS50893"/>
    </source>
</evidence>
<keyword evidence="7" id="KW-0472">Membrane</keyword>
<gene>
    <name evidence="9" type="primary">phnC</name>
    <name evidence="9" type="ORF">ACFFK0_07710</name>
</gene>
<feature type="domain" description="ABC transporter" evidence="8">
    <location>
        <begin position="2"/>
        <end position="247"/>
    </location>
</feature>
<accession>A0ABV6DI69</accession>
<dbReference type="PROSITE" id="PS00211">
    <property type="entry name" value="ABC_TRANSPORTER_1"/>
    <property type="match status" value="1"/>
</dbReference>
<evidence type="ECO:0000313" key="10">
    <source>
        <dbReference type="Proteomes" id="UP001589776"/>
    </source>
</evidence>
<protein>
    <submittedName>
        <fullName evidence="9">Phosphonate ABC transporter ATP-binding protein</fullName>
    </submittedName>
</protein>
<dbReference type="InterPro" id="IPR017871">
    <property type="entry name" value="ABC_transporter-like_CS"/>
</dbReference>
<name>A0ABV6DI69_9BACL</name>
<proteinExistence type="predicted"/>
<keyword evidence="5" id="KW-0918">Phosphonate transport</keyword>
<dbReference type="InterPro" id="IPR027417">
    <property type="entry name" value="P-loop_NTPase"/>
</dbReference>
<dbReference type="SMART" id="SM00382">
    <property type="entry name" value="AAA"/>
    <property type="match status" value="1"/>
</dbReference>
<dbReference type="EMBL" id="JBHLWN010000029">
    <property type="protein sequence ID" value="MFC0212345.1"/>
    <property type="molecule type" value="Genomic_DNA"/>
</dbReference>
<evidence type="ECO:0000256" key="5">
    <source>
        <dbReference type="ARBA" id="ARBA00022885"/>
    </source>
</evidence>
<comment type="caution">
    <text evidence="9">The sequence shown here is derived from an EMBL/GenBank/DDBJ whole genome shotgun (WGS) entry which is preliminary data.</text>
</comment>
<keyword evidence="1" id="KW-0813">Transport</keyword>
<keyword evidence="2" id="KW-1003">Cell membrane</keyword>
<dbReference type="PANTHER" id="PTHR43166:SF6">
    <property type="entry name" value="PHOSPHONATES IMPORT ATP-BINDING PROTEIN PHNC"/>
    <property type="match status" value="1"/>
</dbReference>
<keyword evidence="10" id="KW-1185">Reference proteome</keyword>
<evidence type="ECO:0000256" key="1">
    <source>
        <dbReference type="ARBA" id="ARBA00022448"/>
    </source>
</evidence>
<keyword evidence="4 9" id="KW-0067">ATP-binding</keyword>
<dbReference type="Gene3D" id="3.40.50.300">
    <property type="entry name" value="P-loop containing nucleotide triphosphate hydrolases"/>
    <property type="match status" value="1"/>
</dbReference>
<dbReference type="PROSITE" id="PS50893">
    <property type="entry name" value="ABC_TRANSPORTER_2"/>
    <property type="match status" value="1"/>
</dbReference>
<dbReference type="InterPro" id="IPR003439">
    <property type="entry name" value="ABC_transporter-like_ATP-bd"/>
</dbReference>
<dbReference type="InterPro" id="IPR003593">
    <property type="entry name" value="AAA+_ATPase"/>
</dbReference>
<sequence length="248" mass="27393">MLRIEGLRKHYAGEAAPALDGVNLEVREGEFVAVLGRSGAGKSTLIRCINRLVEPDEGRISWKKAPITGIGRAELRRMRGRIGMIFQHYDLLPRLDVMTNVIVGRFAEMPLWRSLLFQFTDKHRSDAREALVRVGLGSMAHKSVSALSGGQQQRVAIARVLMQRPELLLGDEPVSSLDPVTAERVMQLLQSLHREEGLTLLLNLHDVGLAKAYATRIVGLAGGSVVFDGPPEQLDDSAMQRIYPPDND</sequence>
<evidence type="ECO:0000256" key="7">
    <source>
        <dbReference type="ARBA" id="ARBA00023136"/>
    </source>
</evidence>
<keyword evidence="6" id="KW-1278">Translocase</keyword>
<dbReference type="Proteomes" id="UP001589776">
    <property type="component" value="Unassembled WGS sequence"/>
</dbReference>
<dbReference type="CDD" id="cd03256">
    <property type="entry name" value="ABC_PhnC_transporter"/>
    <property type="match status" value="1"/>
</dbReference>
<evidence type="ECO:0000256" key="2">
    <source>
        <dbReference type="ARBA" id="ARBA00022475"/>
    </source>
</evidence>
<dbReference type="NCBIfam" id="TIGR02315">
    <property type="entry name" value="ABC_phnC"/>
    <property type="match status" value="1"/>
</dbReference>
<organism evidence="9 10">
    <name type="scientific">Paenibacillus chartarius</name>
    <dbReference type="NCBI Taxonomy" id="747481"/>
    <lineage>
        <taxon>Bacteria</taxon>
        <taxon>Bacillati</taxon>
        <taxon>Bacillota</taxon>
        <taxon>Bacilli</taxon>
        <taxon>Bacillales</taxon>
        <taxon>Paenibacillaceae</taxon>
        <taxon>Paenibacillus</taxon>
    </lineage>
</organism>
<dbReference type="GO" id="GO:0005524">
    <property type="term" value="F:ATP binding"/>
    <property type="evidence" value="ECO:0007669"/>
    <property type="project" value="UniProtKB-KW"/>
</dbReference>
<dbReference type="InterPro" id="IPR050086">
    <property type="entry name" value="MetN_ABC_transporter-like"/>
</dbReference>
<dbReference type="RefSeq" id="WP_377469495.1">
    <property type="nucleotide sequence ID" value="NZ_JBHLWN010000029.1"/>
</dbReference>